<dbReference type="EMBL" id="CM044702">
    <property type="protein sequence ID" value="KAI5676848.1"/>
    <property type="molecule type" value="Genomic_DNA"/>
</dbReference>
<name>A0ACC0BW90_CATRO</name>
<organism evidence="1 2">
    <name type="scientific">Catharanthus roseus</name>
    <name type="common">Madagascar periwinkle</name>
    <name type="synonym">Vinca rosea</name>
    <dbReference type="NCBI Taxonomy" id="4058"/>
    <lineage>
        <taxon>Eukaryota</taxon>
        <taxon>Viridiplantae</taxon>
        <taxon>Streptophyta</taxon>
        <taxon>Embryophyta</taxon>
        <taxon>Tracheophyta</taxon>
        <taxon>Spermatophyta</taxon>
        <taxon>Magnoliopsida</taxon>
        <taxon>eudicotyledons</taxon>
        <taxon>Gunneridae</taxon>
        <taxon>Pentapetalae</taxon>
        <taxon>asterids</taxon>
        <taxon>lamiids</taxon>
        <taxon>Gentianales</taxon>
        <taxon>Apocynaceae</taxon>
        <taxon>Rauvolfioideae</taxon>
        <taxon>Vinceae</taxon>
        <taxon>Catharanthinae</taxon>
        <taxon>Catharanthus</taxon>
    </lineage>
</organism>
<proteinExistence type="predicted"/>
<dbReference type="Proteomes" id="UP001060085">
    <property type="component" value="Linkage Group LG02"/>
</dbReference>
<gene>
    <name evidence="1" type="ORF">M9H77_07798</name>
</gene>
<protein>
    <submittedName>
        <fullName evidence="1">Uncharacterized protein</fullName>
    </submittedName>
</protein>
<sequence>MFFENDDFDVYLALLDLMRRDLLYESFSESPAIFSGEITTRIYGENRNDSEDQMLLHSFLNEATITVVKMEPKITSIDFPKISISKKCWWGRRPMKVKLPLRKL</sequence>
<keyword evidence="2" id="KW-1185">Reference proteome</keyword>
<evidence type="ECO:0000313" key="2">
    <source>
        <dbReference type="Proteomes" id="UP001060085"/>
    </source>
</evidence>
<comment type="caution">
    <text evidence="1">The sequence shown here is derived from an EMBL/GenBank/DDBJ whole genome shotgun (WGS) entry which is preliminary data.</text>
</comment>
<evidence type="ECO:0000313" key="1">
    <source>
        <dbReference type="EMBL" id="KAI5676848.1"/>
    </source>
</evidence>
<accession>A0ACC0BW90</accession>
<reference evidence="2" key="1">
    <citation type="journal article" date="2023" name="Nat. Plants">
        <title>Single-cell RNA sequencing provides a high-resolution roadmap for understanding the multicellular compartmentation of specialized metabolism.</title>
        <authorList>
            <person name="Sun S."/>
            <person name="Shen X."/>
            <person name="Li Y."/>
            <person name="Li Y."/>
            <person name="Wang S."/>
            <person name="Li R."/>
            <person name="Zhang H."/>
            <person name="Shen G."/>
            <person name="Guo B."/>
            <person name="Wei J."/>
            <person name="Xu J."/>
            <person name="St-Pierre B."/>
            <person name="Chen S."/>
            <person name="Sun C."/>
        </authorList>
    </citation>
    <scope>NUCLEOTIDE SEQUENCE [LARGE SCALE GENOMIC DNA]</scope>
</reference>